<sequence length="53" mass="6689">MGKIINLFDYKKNTEQKETLTKEERMKFKEEFLYDDDRYLDMFFHEEKELSKD</sequence>
<dbReference type="RefSeq" id="WP_032072329.1">
    <property type="nucleotide sequence ID" value="NC_025146.1"/>
</dbReference>
<accession>A0A077K052</accession>
<organism evidence="1">
    <name type="scientific">Clostridium botulinum</name>
    <dbReference type="NCBI Taxonomy" id="1491"/>
    <lineage>
        <taxon>Bacteria</taxon>
        <taxon>Bacillati</taxon>
        <taxon>Bacillota</taxon>
        <taxon>Clostridia</taxon>
        <taxon>Eubacteriales</taxon>
        <taxon>Clostridiaceae</taxon>
        <taxon>Clostridium</taxon>
    </lineage>
</organism>
<reference evidence="1" key="1">
    <citation type="submission" date="2013-09" db="EMBL/GenBank/DDBJ databases">
        <title>Analysis of type B2 neurotoxin-encoding plasmid in Clostridium botulinum.</title>
        <authorList>
            <person name="Hosomi K."/>
            <person name="Sakaguchi Y."/>
            <person name="Gotoh K."/>
            <person name="Nakamura K."/>
            <person name="Kohda T."/>
            <person name="Mukamoto M."/>
            <person name="Iida T."/>
            <person name="Kozaki S."/>
        </authorList>
    </citation>
    <scope>NUCLEOTIDE SEQUENCE</scope>
    <source>
        <strain evidence="1">111</strain>
        <plasmid evidence="1">pCB111</plasmid>
    </source>
</reference>
<geneLocation type="plasmid" evidence="1">
    <name>pCB111</name>
</geneLocation>
<keyword evidence="1" id="KW-0614">Plasmid</keyword>
<dbReference type="AlphaFoldDB" id="A0A077K052"/>
<proteinExistence type="predicted"/>
<dbReference type="EMBL" id="AB855771">
    <property type="protein sequence ID" value="BAP25576.1"/>
    <property type="molecule type" value="Genomic_DNA"/>
</dbReference>
<evidence type="ECO:0000313" key="1">
    <source>
        <dbReference type="EMBL" id="BAP25576.1"/>
    </source>
</evidence>
<protein>
    <submittedName>
        <fullName evidence="1">Uncharacterized protein</fullName>
    </submittedName>
</protein>
<name>A0A077K052_CLOBO</name>